<sequence>MNKILFLRNIVEIWGMDREPDGTIRITAIVDTDLEANCTVSDVEFDYSSGRLPKIISIFIYTNKRVRIFGLKFRSRSQREAFRDQILNHSKLRLRLLLV</sequence>
<dbReference type="AlphaFoldDB" id="A0A559KAD6"/>
<organism evidence="1 2">
    <name type="scientific">Paenibacillus cremeus</name>
    <dbReference type="NCBI Taxonomy" id="2163881"/>
    <lineage>
        <taxon>Bacteria</taxon>
        <taxon>Bacillati</taxon>
        <taxon>Bacillota</taxon>
        <taxon>Bacilli</taxon>
        <taxon>Bacillales</taxon>
        <taxon>Paenibacillaceae</taxon>
        <taxon>Paenibacillus</taxon>
    </lineage>
</organism>
<comment type="caution">
    <text evidence="1">The sequence shown here is derived from an EMBL/GenBank/DDBJ whole genome shotgun (WGS) entry which is preliminary data.</text>
</comment>
<evidence type="ECO:0000313" key="1">
    <source>
        <dbReference type="EMBL" id="TVY09098.1"/>
    </source>
</evidence>
<accession>A0A559KAD6</accession>
<evidence type="ECO:0000313" key="2">
    <source>
        <dbReference type="Proteomes" id="UP000317036"/>
    </source>
</evidence>
<proteinExistence type="predicted"/>
<keyword evidence="2" id="KW-1185">Reference proteome</keyword>
<dbReference type="EMBL" id="VNJI01000017">
    <property type="protein sequence ID" value="TVY09098.1"/>
    <property type="molecule type" value="Genomic_DNA"/>
</dbReference>
<protein>
    <submittedName>
        <fullName evidence="1">Uncharacterized protein</fullName>
    </submittedName>
</protein>
<gene>
    <name evidence="1" type="ORF">FPZ49_15420</name>
</gene>
<dbReference type="Proteomes" id="UP000317036">
    <property type="component" value="Unassembled WGS sequence"/>
</dbReference>
<reference evidence="1 2" key="1">
    <citation type="submission" date="2019-07" db="EMBL/GenBank/DDBJ databases">
        <authorList>
            <person name="Kim J."/>
        </authorList>
    </citation>
    <scope>NUCLEOTIDE SEQUENCE [LARGE SCALE GENOMIC DNA]</scope>
    <source>
        <strain evidence="1 2">JC52</strain>
    </source>
</reference>
<name>A0A559KAD6_9BACL</name>